<feature type="domain" description="Bud22" evidence="3">
    <location>
        <begin position="34"/>
        <end position="443"/>
    </location>
</feature>
<feature type="compositionally biased region" description="Low complexity" evidence="2">
    <location>
        <begin position="11"/>
        <end position="21"/>
    </location>
</feature>
<dbReference type="GO" id="GO:0005634">
    <property type="term" value="C:nucleus"/>
    <property type="evidence" value="ECO:0007669"/>
    <property type="project" value="TreeGrafter"/>
</dbReference>
<dbReference type="PANTHER" id="PTHR23325">
    <property type="entry name" value="SERUM RESPONSE FACTOR-BINDING"/>
    <property type="match status" value="1"/>
</dbReference>
<dbReference type="GO" id="GO:0030490">
    <property type="term" value="P:maturation of SSU-rRNA"/>
    <property type="evidence" value="ECO:0007669"/>
    <property type="project" value="TreeGrafter"/>
</dbReference>
<feature type="compositionally biased region" description="Basic and acidic residues" evidence="2">
    <location>
        <begin position="348"/>
        <end position="382"/>
    </location>
</feature>
<evidence type="ECO:0000256" key="2">
    <source>
        <dbReference type="SAM" id="MobiDB-lite"/>
    </source>
</evidence>
<feature type="compositionally biased region" description="Basic and acidic residues" evidence="2">
    <location>
        <begin position="219"/>
        <end position="235"/>
    </location>
</feature>
<dbReference type="Pfam" id="PF09073">
    <property type="entry name" value="BUD22"/>
    <property type="match status" value="1"/>
</dbReference>
<dbReference type="Proteomes" id="UP000799440">
    <property type="component" value="Unassembled WGS sequence"/>
</dbReference>
<dbReference type="EMBL" id="MU006586">
    <property type="protein sequence ID" value="KAF2744760.1"/>
    <property type="molecule type" value="Genomic_DNA"/>
</dbReference>
<evidence type="ECO:0000313" key="5">
    <source>
        <dbReference type="Proteomes" id="UP000799440"/>
    </source>
</evidence>
<evidence type="ECO:0000256" key="1">
    <source>
        <dbReference type="ARBA" id="ARBA00023054"/>
    </source>
</evidence>
<feature type="compositionally biased region" description="Acidic residues" evidence="2">
    <location>
        <begin position="179"/>
        <end position="195"/>
    </location>
</feature>
<sequence length="443" mass="48346">MPKRKRPSPSPSTDDATSTLTRQKKHCTQILAASQKSLVSALRLGAGFERQKFSRRRKTAKEKKDDKAVERLDAEYAVLKGLDIPKLAEQHLRKTIGKVKSLKDHEALPENVKEVEKAAKDPLTLNVTARLYKVQGVKKVVDECIESLKKAVGVAGPAANAGKAEGKEKEKQTKRARVEEEDAEDVSGDNDDGEDAFSGFDARIAAPSSAEEDSDDSLDEGHRPPSVVDSDREYDIGGESDGSASESEDEAIPRKHGKVDDRGSDEEYSGDEQSDADDLDPSEDDASEDELKPASKKKAKGAAANVASSTFLPSLSHAAYYSGTESEASDLEDDRPKKNRRGQRARQKIWEKKFGEKAKHKQKEERSKGWDPKRGAVDDSRSRGPRTGRGPTVTGENATALGDRKKPPKRDDSGPLHPSWQAAKLAKEKKLAAKPAGTKIVFD</sequence>
<feature type="compositionally biased region" description="Low complexity" evidence="2">
    <location>
        <begin position="152"/>
        <end position="163"/>
    </location>
</feature>
<name>A0A6A6V5G9_9PLEO</name>
<feature type="compositionally biased region" description="Basic and acidic residues" evidence="2">
    <location>
        <begin position="164"/>
        <end position="178"/>
    </location>
</feature>
<keyword evidence="1" id="KW-0175">Coiled coil</keyword>
<dbReference type="OrthoDB" id="3364872at2759"/>
<accession>A0A6A6V5G9</accession>
<dbReference type="InterPro" id="IPR037393">
    <property type="entry name" value="Bud22/SRFB1"/>
</dbReference>
<keyword evidence="5" id="KW-1185">Reference proteome</keyword>
<feature type="compositionally biased region" description="Acidic residues" evidence="2">
    <location>
        <begin position="263"/>
        <end position="288"/>
    </location>
</feature>
<dbReference type="GO" id="GO:0030686">
    <property type="term" value="C:90S preribosome"/>
    <property type="evidence" value="ECO:0007669"/>
    <property type="project" value="TreeGrafter"/>
</dbReference>
<evidence type="ECO:0000313" key="4">
    <source>
        <dbReference type="EMBL" id="KAF2744760.1"/>
    </source>
</evidence>
<organism evidence="4 5">
    <name type="scientific">Sporormia fimetaria CBS 119925</name>
    <dbReference type="NCBI Taxonomy" id="1340428"/>
    <lineage>
        <taxon>Eukaryota</taxon>
        <taxon>Fungi</taxon>
        <taxon>Dikarya</taxon>
        <taxon>Ascomycota</taxon>
        <taxon>Pezizomycotina</taxon>
        <taxon>Dothideomycetes</taxon>
        <taxon>Pleosporomycetidae</taxon>
        <taxon>Pleosporales</taxon>
        <taxon>Sporormiaceae</taxon>
        <taxon>Sporormia</taxon>
    </lineage>
</organism>
<reference evidence="4" key="1">
    <citation type="journal article" date="2020" name="Stud. Mycol.">
        <title>101 Dothideomycetes genomes: a test case for predicting lifestyles and emergence of pathogens.</title>
        <authorList>
            <person name="Haridas S."/>
            <person name="Albert R."/>
            <person name="Binder M."/>
            <person name="Bloem J."/>
            <person name="Labutti K."/>
            <person name="Salamov A."/>
            <person name="Andreopoulos B."/>
            <person name="Baker S."/>
            <person name="Barry K."/>
            <person name="Bills G."/>
            <person name="Bluhm B."/>
            <person name="Cannon C."/>
            <person name="Castanera R."/>
            <person name="Culley D."/>
            <person name="Daum C."/>
            <person name="Ezra D."/>
            <person name="Gonzalez J."/>
            <person name="Henrissat B."/>
            <person name="Kuo A."/>
            <person name="Liang C."/>
            <person name="Lipzen A."/>
            <person name="Lutzoni F."/>
            <person name="Magnuson J."/>
            <person name="Mondo S."/>
            <person name="Nolan M."/>
            <person name="Ohm R."/>
            <person name="Pangilinan J."/>
            <person name="Park H.-J."/>
            <person name="Ramirez L."/>
            <person name="Alfaro M."/>
            <person name="Sun H."/>
            <person name="Tritt A."/>
            <person name="Yoshinaga Y."/>
            <person name="Zwiers L.-H."/>
            <person name="Turgeon B."/>
            <person name="Goodwin S."/>
            <person name="Spatafora J."/>
            <person name="Crous P."/>
            <person name="Grigoriev I."/>
        </authorList>
    </citation>
    <scope>NUCLEOTIDE SEQUENCE</scope>
    <source>
        <strain evidence="4">CBS 119925</strain>
    </source>
</reference>
<protein>
    <submittedName>
        <fullName evidence="4">Bud-site selection protein</fullName>
    </submittedName>
</protein>
<dbReference type="PANTHER" id="PTHR23325:SF1">
    <property type="entry name" value="SERUM RESPONSE FACTOR-BINDING PROTEIN 1"/>
    <property type="match status" value="1"/>
</dbReference>
<feature type="region of interest" description="Disordered" evidence="2">
    <location>
        <begin position="152"/>
        <end position="419"/>
    </location>
</feature>
<proteinExistence type="predicted"/>
<gene>
    <name evidence="4" type="ORF">M011DRAFT_407928</name>
</gene>
<feature type="compositionally biased region" description="Basic and acidic residues" evidence="2">
    <location>
        <begin position="402"/>
        <end position="414"/>
    </location>
</feature>
<evidence type="ECO:0000259" key="3">
    <source>
        <dbReference type="Pfam" id="PF09073"/>
    </source>
</evidence>
<dbReference type="AlphaFoldDB" id="A0A6A6V5G9"/>
<feature type="compositionally biased region" description="Basic residues" evidence="2">
    <location>
        <begin position="337"/>
        <end position="347"/>
    </location>
</feature>
<dbReference type="InterPro" id="IPR015158">
    <property type="entry name" value="Bud22_dom"/>
</dbReference>
<feature type="region of interest" description="Disordered" evidence="2">
    <location>
        <begin position="1"/>
        <end position="23"/>
    </location>
</feature>